<dbReference type="InterPro" id="IPR002192">
    <property type="entry name" value="PPDK_AMP/ATP-bd"/>
</dbReference>
<protein>
    <recommendedName>
        <fullName evidence="4 11">Pyruvate, phosphate dikinase</fullName>
        <ecNumber evidence="3 11">2.7.9.1</ecNumber>
    </recommendedName>
</protein>
<evidence type="ECO:0000256" key="4">
    <source>
        <dbReference type="ARBA" id="ARBA00020138"/>
    </source>
</evidence>
<dbReference type="Pfam" id="PF01326">
    <property type="entry name" value="PPDK_N"/>
    <property type="match status" value="3"/>
</dbReference>
<keyword evidence="10 14" id="KW-0460">Magnesium</keyword>
<feature type="binding site" evidence="14">
    <location>
        <position position="754"/>
    </location>
    <ligand>
        <name>Mg(2+)</name>
        <dbReference type="ChEBI" id="CHEBI:18420"/>
    </ligand>
</feature>
<dbReference type="GO" id="GO:0050242">
    <property type="term" value="F:pyruvate, phosphate dikinase activity"/>
    <property type="evidence" value="ECO:0007669"/>
    <property type="project" value="UniProtKB-UniRule"/>
</dbReference>
<dbReference type="InterPro" id="IPR018274">
    <property type="entry name" value="PEP_util_AS"/>
</dbReference>
<dbReference type="RefSeq" id="WP_097186728.1">
    <property type="nucleotide sequence ID" value="NZ_OBQK01000001.1"/>
</dbReference>
<evidence type="ECO:0000256" key="9">
    <source>
        <dbReference type="ARBA" id="ARBA00022840"/>
    </source>
</evidence>
<dbReference type="InterPro" id="IPR008279">
    <property type="entry name" value="PEP-util_enz_mobile_dom"/>
</dbReference>
<dbReference type="Proteomes" id="UP000219688">
    <property type="component" value="Unassembled WGS sequence"/>
</dbReference>
<evidence type="ECO:0000313" key="19">
    <source>
        <dbReference type="Proteomes" id="UP000219688"/>
    </source>
</evidence>
<dbReference type="NCBIfam" id="NF004531">
    <property type="entry name" value="PRK05878.1"/>
    <property type="match status" value="1"/>
</dbReference>
<dbReference type="Gene3D" id="3.20.20.60">
    <property type="entry name" value="Phosphoenolpyruvate-binding domains"/>
    <property type="match status" value="1"/>
</dbReference>
<dbReference type="InterPro" id="IPR013815">
    <property type="entry name" value="ATP_grasp_subdomain_1"/>
</dbReference>
<feature type="binding site" evidence="13">
    <location>
        <position position="777"/>
    </location>
    <ligand>
        <name>substrate</name>
    </ligand>
</feature>
<organism evidence="18 19">
    <name type="scientific">Ornithinimicrobium cerasi</name>
    <dbReference type="NCBI Taxonomy" id="2248773"/>
    <lineage>
        <taxon>Bacteria</taxon>
        <taxon>Bacillati</taxon>
        <taxon>Actinomycetota</taxon>
        <taxon>Actinomycetes</taxon>
        <taxon>Micrococcales</taxon>
        <taxon>Ornithinimicrobiaceae</taxon>
        <taxon>Ornithinimicrobium</taxon>
    </lineage>
</organism>
<dbReference type="InterPro" id="IPR010121">
    <property type="entry name" value="Pyruvate_phosphate_dikinase"/>
</dbReference>
<evidence type="ECO:0000256" key="1">
    <source>
        <dbReference type="ARBA" id="ARBA00001946"/>
    </source>
</evidence>
<feature type="domain" description="PEP-utilising enzyme C-terminal" evidence="17">
    <location>
        <begin position="521"/>
        <end position="878"/>
    </location>
</feature>
<evidence type="ECO:0000313" key="18">
    <source>
        <dbReference type="EMBL" id="SOC52447.1"/>
    </source>
</evidence>
<feature type="active site" description="Tele-phosphohistidine intermediate" evidence="12">
    <location>
        <position position="456"/>
    </location>
</feature>
<keyword evidence="5" id="KW-0808">Transferase</keyword>
<dbReference type="PANTHER" id="PTHR22931:SF9">
    <property type="entry name" value="PYRUVATE, PHOSPHATE DIKINASE 1, CHLOROPLASTIC"/>
    <property type="match status" value="1"/>
</dbReference>
<keyword evidence="18" id="KW-0670">Pyruvate</keyword>
<evidence type="ECO:0000256" key="14">
    <source>
        <dbReference type="PIRSR" id="PIRSR000853-3"/>
    </source>
</evidence>
<dbReference type="EMBL" id="OBQK01000001">
    <property type="protein sequence ID" value="SOC52447.1"/>
    <property type="molecule type" value="Genomic_DNA"/>
</dbReference>
<dbReference type="SUPFAM" id="SSF51621">
    <property type="entry name" value="Phosphoenolpyruvate/pyruvate domain"/>
    <property type="match status" value="1"/>
</dbReference>
<dbReference type="InterPro" id="IPR000121">
    <property type="entry name" value="PEP_util_C"/>
</dbReference>
<accession>A0A285VEQ5</accession>
<evidence type="ECO:0000259" key="17">
    <source>
        <dbReference type="Pfam" id="PF02896"/>
    </source>
</evidence>
<keyword evidence="19" id="KW-1185">Reference proteome</keyword>
<comment type="catalytic activity">
    <reaction evidence="11">
        <text>pyruvate + phosphate + ATP = phosphoenolpyruvate + AMP + diphosphate + H(+)</text>
        <dbReference type="Rhea" id="RHEA:10756"/>
        <dbReference type="ChEBI" id="CHEBI:15361"/>
        <dbReference type="ChEBI" id="CHEBI:15378"/>
        <dbReference type="ChEBI" id="CHEBI:30616"/>
        <dbReference type="ChEBI" id="CHEBI:33019"/>
        <dbReference type="ChEBI" id="CHEBI:43474"/>
        <dbReference type="ChEBI" id="CHEBI:58702"/>
        <dbReference type="ChEBI" id="CHEBI:456215"/>
        <dbReference type="EC" id="2.7.9.1"/>
    </reaction>
</comment>
<evidence type="ECO:0000256" key="8">
    <source>
        <dbReference type="ARBA" id="ARBA00022777"/>
    </source>
</evidence>
<feature type="active site" description="Proton donor" evidence="12">
    <location>
        <position position="841"/>
    </location>
</feature>
<evidence type="ECO:0000256" key="11">
    <source>
        <dbReference type="PIRNR" id="PIRNR000853"/>
    </source>
</evidence>
<feature type="domain" description="PEP-utilising enzyme mobile" evidence="15">
    <location>
        <begin position="423"/>
        <end position="504"/>
    </location>
</feature>
<keyword evidence="9" id="KW-0067">ATP-binding</keyword>
<keyword evidence="7" id="KW-0547">Nucleotide-binding</keyword>
<proteinExistence type="inferred from homology"/>
<comment type="cofactor">
    <cofactor evidence="1 11 14">
        <name>Mg(2+)</name>
        <dbReference type="ChEBI" id="CHEBI:18420"/>
    </cofactor>
</comment>
<evidence type="ECO:0000256" key="6">
    <source>
        <dbReference type="ARBA" id="ARBA00022723"/>
    </source>
</evidence>
<dbReference type="Gene3D" id="3.30.1490.20">
    <property type="entry name" value="ATP-grasp fold, A domain"/>
    <property type="match status" value="1"/>
</dbReference>
<feature type="binding site" evidence="13">
    <location>
        <position position="618"/>
    </location>
    <ligand>
        <name>substrate</name>
    </ligand>
</feature>
<evidence type="ECO:0000259" key="16">
    <source>
        <dbReference type="Pfam" id="PF01326"/>
    </source>
</evidence>
<keyword evidence="8 18" id="KW-0418">Kinase</keyword>
<dbReference type="NCBIfam" id="TIGR01828">
    <property type="entry name" value="pyru_phos_dikin"/>
    <property type="match status" value="1"/>
</dbReference>
<feature type="binding site" evidence="13">
    <location>
        <position position="562"/>
    </location>
    <ligand>
        <name>substrate</name>
    </ligand>
</feature>
<dbReference type="Gene3D" id="1.20.80.30">
    <property type="match status" value="1"/>
</dbReference>
<dbReference type="Gene3D" id="3.50.30.10">
    <property type="entry name" value="Phosphohistidine domain"/>
    <property type="match status" value="1"/>
</dbReference>
<feature type="binding site" evidence="13">
    <location>
        <position position="775"/>
    </location>
    <ligand>
        <name>substrate</name>
    </ligand>
</feature>
<dbReference type="InterPro" id="IPR036637">
    <property type="entry name" value="Phosphohistidine_dom_sf"/>
</dbReference>
<dbReference type="SUPFAM" id="SSF56059">
    <property type="entry name" value="Glutathione synthetase ATP-binding domain-like"/>
    <property type="match status" value="1"/>
</dbReference>
<dbReference type="PIRSF" id="PIRSF000853">
    <property type="entry name" value="PPDK"/>
    <property type="match status" value="1"/>
</dbReference>
<keyword evidence="6 14" id="KW-0479">Metal-binding</keyword>
<evidence type="ECO:0000259" key="15">
    <source>
        <dbReference type="Pfam" id="PF00391"/>
    </source>
</evidence>
<dbReference type="SUPFAM" id="SSF52009">
    <property type="entry name" value="Phosphohistidine domain"/>
    <property type="match status" value="1"/>
</dbReference>
<dbReference type="InterPro" id="IPR040442">
    <property type="entry name" value="Pyrv_kinase-like_dom_sf"/>
</dbReference>
<dbReference type="EC" id="2.7.9.1" evidence="3 11"/>
<name>A0A285VEQ5_9MICO</name>
<dbReference type="Pfam" id="PF00391">
    <property type="entry name" value="PEP-utilizers"/>
    <property type="match status" value="1"/>
</dbReference>
<evidence type="ECO:0000256" key="7">
    <source>
        <dbReference type="ARBA" id="ARBA00022741"/>
    </source>
</evidence>
<feature type="binding site" evidence="13">
    <location>
        <position position="778"/>
    </location>
    <ligand>
        <name>substrate</name>
    </ligand>
</feature>
<feature type="domain" description="Pyruvate phosphate dikinase AMP/ATP-binding" evidence="16">
    <location>
        <begin position="305"/>
        <end position="360"/>
    </location>
</feature>
<dbReference type="AlphaFoldDB" id="A0A285VEQ5"/>
<evidence type="ECO:0000256" key="10">
    <source>
        <dbReference type="ARBA" id="ARBA00022842"/>
    </source>
</evidence>
<dbReference type="GO" id="GO:0005524">
    <property type="term" value="F:ATP binding"/>
    <property type="evidence" value="ECO:0007669"/>
    <property type="project" value="UniProtKB-UniRule"/>
</dbReference>
<dbReference type="Gene3D" id="1.10.189.10">
    <property type="entry name" value="Pyruvate Phosphate Dikinase, domain 2"/>
    <property type="match status" value="1"/>
</dbReference>
<reference evidence="19" key="1">
    <citation type="submission" date="2017-08" db="EMBL/GenBank/DDBJ databases">
        <authorList>
            <person name="Varghese N."/>
            <person name="Submissions S."/>
        </authorList>
    </citation>
    <scope>NUCLEOTIDE SEQUENCE [LARGE SCALE GENOMIC DNA]</scope>
    <source>
        <strain evidence="19">USBA17B2</strain>
    </source>
</reference>
<feature type="binding site" evidence="13">
    <location>
        <position position="776"/>
    </location>
    <ligand>
        <name>substrate</name>
    </ligand>
</feature>
<gene>
    <name evidence="18" type="ORF">SAMN05421879_101563</name>
</gene>
<dbReference type="GO" id="GO:0046872">
    <property type="term" value="F:metal ion binding"/>
    <property type="evidence" value="ECO:0007669"/>
    <property type="project" value="UniProtKB-UniRule"/>
</dbReference>
<dbReference type="GO" id="GO:0016301">
    <property type="term" value="F:kinase activity"/>
    <property type="evidence" value="ECO:0007669"/>
    <property type="project" value="UniProtKB-UniRule"/>
</dbReference>
<dbReference type="Pfam" id="PF02896">
    <property type="entry name" value="PEP-utilizers_C"/>
    <property type="match status" value="1"/>
</dbReference>
<dbReference type="PANTHER" id="PTHR22931">
    <property type="entry name" value="PHOSPHOENOLPYRUVATE DIKINASE-RELATED"/>
    <property type="match status" value="1"/>
</dbReference>
<evidence type="ECO:0000256" key="3">
    <source>
        <dbReference type="ARBA" id="ARBA00011994"/>
    </source>
</evidence>
<comment type="similarity">
    <text evidence="2 11">Belongs to the PEP-utilizing enzyme family.</text>
</comment>
<dbReference type="Gene3D" id="3.30.470.20">
    <property type="entry name" value="ATP-grasp fold, B domain"/>
    <property type="match status" value="1"/>
</dbReference>
<evidence type="ECO:0000256" key="12">
    <source>
        <dbReference type="PIRSR" id="PIRSR000853-1"/>
    </source>
</evidence>
<evidence type="ECO:0000256" key="2">
    <source>
        <dbReference type="ARBA" id="ARBA00007837"/>
    </source>
</evidence>
<dbReference type="InterPro" id="IPR015813">
    <property type="entry name" value="Pyrv/PenolPyrv_kinase-like_dom"/>
</dbReference>
<feature type="domain" description="Pyruvate phosphate dikinase AMP/ATP-binding" evidence="16">
    <location>
        <begin position="60"/>
        <end position="294"/>
    </location>
</feature>
<sequence length="886" mass="95980">MSESTTVRYLYDMSEGDASMRTILGGKGANLAEMKRLGIPVPDGFTVSTAACVATMGNQGEWPASLWDDTLEALARLEERTGRTLGGATRPLLLSVRSGAVHSMPGMMDTILNLGIGDETVESLGAESENPRFAWDSYRRFLQMYGDVVEGVPPHVYEDELTSLKKRRGVEQDTDLTTDDLKELVATFKEVSRRELGRDLPSDPREQLRGAIDAVFKSWDTPRARVYRKANAIPDDLGTAVNVMQMVFGNRGETSATGVCFTRNPSTGGKELYGEFLVNAQGEDVVAGIRTPRELSEMEEVLPQAYGELIRTMHELEAHYKDMQDIEFTVEEGTLYLLQTRSGKRTAAAALKVARDMVEEGVLTREEALRRVEPAQLDQLLHPAIDPDHDRTPLTRGLPASPGAAVGAVVFDADTAAERGQTEPVVLVRYETTPDDIHGVIVAKGVLTAHGGMTSHAAVVARGMGRPCVAGAQGIRINTAEKTLTIGARVFGEGDVITLDGTTGDVYGEALELVPPQVNEDFGAIVGWADEIRRLGVRANADTGEDAAKARELGAEGIGLCRTEHMFMAADRLPAVREMILAGSDEERAEALEKILPMQQEDFEGIFSAMKGLPVTVRLLDPPLHEFLPDLVEQSLLVQRLDLTGGDADELSEARTLLSQVKRLHEQNPMLGTRGCRLAMLYPEIPEMQTRAIVRAALAVKEREGETATVEIMIPLVAYARELQVQRQIVEQTVADELEAAGEQMEVHVGTMIELPRAAIVADQIAEHADFFSFGTNDLTQTGIGISRDDAEGGFLSAYVSDEVIPHNPFESIDKDGVGGLVQIGAERGRSAKPGLKLGVCGEHGGDPASIELFDALGLDYVSCSPFRVPIARFAAARSVLDAQGS</sequence>
<dbReference type="PROSITE" id="PS00370">
    <property type="entry name" value="PEP_ENZYMES_PHOS_SITE"/>
    <property type="match status" value="1"/>
</dbReference>
<feature type="binding site" evidence="14">
    <location>
        <position position="778"/>
    </location>
    <ligand>
        <name>Mg(2+)</name>
        <dbReference type="ChEBI" id="CHEBI:18420"/>
    </ligand>
</feature>
<evidence type="ECO:0000256" key="5">
    <source>
        <dbReference type="ARBA" id="ARBA00022679"/>
    </source>
</evidence>
<evidence type="ECO:0000256" key="13">
    <source>
        <dbReference type="PIRSR" id="PIRSR000853-2"/>
    </source>
</evidence>
<feature type="binding site" evidence="13">
    <location>
        <position position="754"/>
    </location>
    <ligand>
        <name>substrate</name>
    </ligand>
</feature>
<dbReference type="STRING" id="1122622.GCA_000421185_03535"/>
<feature type="domain" description="Pyruvate phosphate dikinase AMP/ATP-binding" evidence="16">
    <location>
        <begin position="23"/>
        <end position="56"/>
    </location>
</feature>